<evidence type="ECO:0000256" key="2">
    <source>
        <dbReference type="ARBA" id="ARBA00022737"/>
    </source>
</evidence>
<feature type="domain" description="Cadherin" evidence="7">
    <location>
        <begin position="6"/>
        <end position="47"/>
    </location>
</feature>
<feature type="domain" description="Cadherin" evidence="7">
    <location>
        <begin position="257"/>
        <end position="368"/>
    </location>
</feature>
<dbReference type="Proteomes" id="UP000085678">
    <property type="component" value="Unplaced"/>
</dbReference>
<evidence type="ECO:0000256" key="1">
    <source>
        <dbReference type="ARBA" id="ARBA00004370"/>
    </source>
</evidence>
<organism evidence="8 9">
    <name type="scientific">Lingula anatina</name>
    <name type="common">Brachiopod</name>
    <name type="synonym">Lingula unguis</name>
    <dbReference type="NCBI Taxonomy" id="7574"/>
    <lineage>
        <taxon>Eukaryota</taxon>
        <taxon>Metazoa</taxon>
        <taxon>Spiralia</taxon>
        <taxon>Lophotrochozoa</taxon>
        <taxon>Brachiopoda</taxon>
        <taxon>Linguliformea</taxon>
        <taxon>Lingulata</taxon>
        <taxon>Lingulida</taxon>
        <taxon>Linguloidea</taxon>
        <taxon>Lingulidae</taxon>
        <taxon>Lingula</taxon>
    </lineage>
</organism>
<gene>
    <name evidence="9" type="primary">LOC106163341</name>
</gene>
<dbReference type="GO" id="GO:0016342">
    <property type="term" value="C:catenin complex"/>
    <property type="evidence" value="ECO:0007669"/>
    <property type="project" value="TreeGrafter"/>
</dbReference>
<evidence type="ECO:0000256" key="3">
    <source>
        <dbReference type="ARBA" id="ARBA00022837"/>
    </source>
</evidence>
<dbReference type="SMART" id="SM00112">
    <property type="entry name" value="CA"/>
    <property type="match status" value="3"/>
</dbReference>
<name>A0A2R2MTZ2_LINAN</name>
<evidence type="ECO:0000256" key="6">
    <source>
        <dbReference type="SAM" id="MobiDB-lite"/>
    </source>
</evidence>
<feature type="compositionally biased region" description="Polar residues" evidence="6">
    <location>
        <begin position="915"/>
        <end position="925"/>
    </location>
</feature>
<dbReference type="CDD" id="cd11304">
    <property type="entry name" value="Cadherin_repeat"/>
    <property type="match status" value="3"/>
</dbReference>
<dbReference type="GO" id="GO:0008013">
    <property type="term" value="F:beta-catenin binding"/>
    <property type="evidence" value="ECO:0007669"/>
    <property type="project" value="TreeGrafter"/>
</dbReference>
<feature type="compositionally biased region" description="Polar residues" evidence="6">
    <location>
        <begin position="856"/>
        <end position="874"/>
    </location>
</feature>
<feature type="region of interest" description="Disordered" evidence="6">
    <location>
        <begin position="598"/>
        <end position="627"/>
    </location>
</feature>
<feature type="region of interest" description="Disordered" evidence="6">
    <location>
        <begin position="485"/>
        <end position="518"/>
    </location>
</feature>
<dbReference type="Gene3D" id="2.60.40.60">
    <property type="entry name" value="Cadherins"/>
    <property type="match status" value="3"/>
</dbReference>
<dbReference type="InterPro" id="IPR002126">
    <property type="entry name" value="Cadherin-like_dom"/>
</dbReference>
<dbReference type="GO" id="GO:0016477">
    <property type="term" value="P:cell migration"/>
    <property type="evidence" value="ECO:0007669"/>
    <property type="project" value="TreeGrafter"/>
</dbReference>
<evidence type="ECO:0000313" key="8">
    <source>
        <dbReference type="Proteomes" id="UP000085678"/>
    </source>
</evidence>
<feature type="compositionally biased region" description="Acidic residues" evidence="6">
    <location>
        <begin position="891"/>
        <end position="901"/>
    </location>
</feature>
<evidence type="ECO:0000313" key="9">
    <source>
        <dbReference type="RefSeq" id="XP_023933497.1"/>
    </source>
</evidence>
<keyword evidence="3 5" id="KW-0106">Calcium</keyword>
<feature type="compositionally biased region" description="Polar residues" evidence="6">
    <location>
        <begin position="691"/>
        <end position="726"/>
    </location>
</feature>
<reference evidence="9" key="1">
    <citation type="submission" date="2025-08" db="UniProtKB">
        <authorList>
            <consortium name="RefSeq"/>
        </authorList>
    </citation>
    <scope>IDENTIFICATION</scope>
    <source>
        <tissue evidence="9">Gonads</tissue>
    </source>
</reference>
<proteinExistence type="predicted"/>
<dbReference type="GO" id="GO:0007156">
    <property type="term" value="P:homophilic cell adhesion via plasma membrane adhesion molecules"/>
    <property type="evidence" value="ECO:0007669"/>
    <property type="project" value="InterPro"/>
</dbReference>
<feature type="region of interest" description="Disordered" evidence="6">
    <location>
        <begin position="839"/>
        <end position="991"/>
    </location>
</feature>
<feature type="compositionally biased region" description="Basic residues" evidence="6">
    <location>
        <begin position="1157"/>
        <end position="1180"/>
    </location>
</feature>
<evidence type="ECO:0000256" key="5">
    <source>
        <dbReference type="PROSITE-ProRule" id="PRU00043"/>
    </source>
</evidence>
<feature type="region of interest" description="Disordered" evidence="6">
    <location>
        <begin position="683"/>
        <end position="726"/>
    </location>
</feature>
<dbReference type="Pfam" id="PF00028">
    <property type="entry name" value="Cadherin"/>
    <property type="match status" value="1"/>
</dbReference>
<dbReference type="InterPro" id="IPR020894">
    <property type="entry name" value="Cadherin_CS"/>
</dbReference>
<keyword evidence="4" id="KW-0472">Membrane</keyword>
<dbReference type="InterPro" id="IPR015919">
    <property type="entry name" value="Cadherin-like_sf"/>
</dbReference>
<keyword evidence="2" id="KW-0677">Repeat</keyword>
<accession>A0A2R2MTZ2</accession>
<dbReference type="PROSITE" id="PS00232">
    <property type="entry name" value="CADHERIN_1"/>
    <property type="match status" value="1"/>
</dbReference>
<feature type="compositionally biased region" description="Low complexity" evidence="6">
    <location>
        <begin position="485"/>
        <end position="499"/>
    </location>
</feature>
<dbReference type="PANTHER" id="PTHR24027:SF438">
    <property type="entry name" value="CADHERIN 23"/>
    <property type="match status" value="1"/>
</dbReference>
<feature type="compositionally biased region" description="Polar residues" evidence="6">
    <location>
        <begin position="982"/>
        <end position="991"/>
    </location>
</feature>
<dbReference type="SUPFAM" id="SSF49313">
    <property type="entry name" value="Cadherin-like"/>
    <property type="match status" value="2"/>
</dbReference>
<dbReference type="PROSITE" id="PS50268">
    <property type="entry name" value="CADHERIN_2"/>
    <property type="match status" value="3"/>
</dbReference>
<dbReference type="GO" id="GO:0045296">
    <property type="term" value="F:cadherin binding"/>
    <property type="evidence" value="ECO:0007669"/>
    <property type="project" value="TreeGrafter"/>
</dbReference>
<feature type="compositionally biased region" description="Basic and acidic residues" evidence="6">
    <location>
        <begin position="1089"/>
        <end position="1103"/>
    </location>
</feature>
<comment type="subcellular location">
    <subcellularLocation>
        <location evidence="1">Membrane</location>
    </subcellularLocation>
</comment>
<feature type="region of interest" description="Disordered" evidence="6">
    <location>
        <begin position="1046"/>
        <end position="1198"/>
    </location>
</feature>
<dbReference type="AlphaFoldDB" id="A0A2R2MTZ2"/>
<feature type="compositionally biased region" description="Basic and acidic residues" evidence="6">
    <location>
        <begin position="875"/>
        <end position="890"/>
    </location>
</feature>
<feature type="domain" description="Cadherin" evidence="7">
    <location>
        <begin position="48"/>
        <end position="142"/>
    </location>
</feature>
<dbReference type="RefSeq" id="XP_023933497.1">
    <property type="nucleotide sequence ID" value="XM_024077729.1"/>
</dbReference>
<dbReference type="InParanoid" id="A0A2R2MTZ2"/>
<dbReference type="GeneID" id="106163341"/>
<feature type="compositionally biased region" description="Basic and acidic residues" evidence="6">
    <location>
        <begin position="757"/>
        <end position="771"/>
    </location>
</feature>
<dbReference type="GO" id="GO:0005509">
    <property type="term" value="F:calcium ion binding"/>
    <property type="evidence" value="ECO:0007669"/>
    <property type="project" value="UniProtKB-UniRule"/>
</dbReference>
<feature type="compositionally biased region" description="Basic and acidic residues" evidence="6">
    <location>
        <begin position="839"/>
        <end position="854"/>
    </location>
</feature>
<feature type="compositionally biased region" description="Polar residues" evidence="6">
    <location>
        <begin position="502"/>
        <end position="518"/>
    </location>
</feature>
<feature type="compositionally biased region" description="Basic and acidic residues" evidence="6">
    <location>
        <begin position="1046"/>
        <end position="1058"/>
    </location>
</feature>
<evidence type="ECO:0000259" key="7">
    <source>
        <dbReference type="PROSITE" id="PS50268"/>
    </source>
</evidence>
<feature type="region of interest" description="Disordered" evidence="6">
    <location>
        <begin position="757"/>
        <end position="788"/>
    </location>
</feature>
<sequence>MTNNTFDYENDLDHFFNVTVYASDGVNVAQMEFALTLVDINDNAPIFNQTHYVFTMPAAAKSGYKIGSVYAKDMDSQSYVTYSISDTVSFAIDSSTGLITRAGSACIYGNVTLTVSAMDGKYTSAAEVVISVTSENAYPPVFNQSVYSFTLDRIEVHNDIDLIRSNMTLKATDDDNQGRCISSVANGNGVVTYKFLVYDIFYFTESGSILILKDKFLEYDKPTVSLTVVATDNAIKNRKTGTTTLVIKISNQKPVFNDSQQMVTLSADADVNSSVTEIEAVDKDENSTTLYSIVRGDSDYFKIDKYTGILQLKKKLPQSNNDSYMNVVVEARDPVLEEVDADLDFYASNLDVIITIVQPNKNLFPPKFQTFDGKNISDTINEEPKAVYYNGIIGSIHVHATDGDDPSKPQGQLVYSLEYNCHKLKYLDQSFVWNITQNASNGTIQHHGNITDLPVMCYLNLNVRDNGVVVKYSRKTIPLLIYEEPGPSTTTEAPTTTEGDTVRNSTCPSSNSSDTYTGTYSPQQGVNMAAVGTLAAVNGILIILLILSYWKTLKKCKKPSFKLKRETTFTPSEGDTGYDVHSMFPSGDYSYIKDVAPNPPPRPQFTLPKLKNPPGGKGNPLQTDDGDVNKSYLSLRAPDSSAEGYKHLVSKPNYSVYADRYGSDEAGSASRVGSQISLQKEKHFVEDESWQRATYRQGSQSPGRQKTQTDPVTMSRPSKSGSSIGQTVVFSGPINITNISQPNRTAILPPLRQMPKMLDKHKQGGNDEKSADTSLEDGAPQGEAQSSIEAASEKLAEALSNKIENSQGEMWSIDQGHLHELSHGSKTIMENIYEKEFPGTKTKTVTDEIEHKPALDSSTIPLSSQPVKTGQGDHSLSHVESQENDCKSDETIDDIDIEETEASQNGDSDPLPSYPSATRPNSSDVVTRRENQYDLPPKSGRLSIATHKPSQYEPNLVAPENNPPNCQEKPHPPRCFLENEKPQSPTSFKENIGSSLESVNVPELENLRPGSASSTTFTVISDDGAVQYGKRRTSLASSEIDAHIPILEDSKTHTENSWKLKPKRKVAPSPSDPVHFEPGEAWNMSNLDIGKKGAGEEIFVHDEQDFEGASRPSYNDLEPDYEDNNHQPFGGETSYHSPDDGSIRAYVPQSSQDSVTPKKKKKKLKKKKSNSTEKKKKTPKVKSTEGFGEYTNQWESTF</sequence>
<keyword evidence="8" id="KW-1185">Reference proteome</keyword>
<dbReference type="InterPro" id="IPR039808">
    <property type="entry name" value="Cadherin"/>
</dbReference>
<dbReference type="STRING" id="7574.A0A2R2MTZ2"/>
<dbReference type="OrthoDB" id="9047765at2759"/>
<evidence type="ECO:0000256" key="4">
    <source>
        <dbReference type="ARBA" id="ARBA00023136"/>
    </source>
</evidence>
<protein>
    <submittedName>
        <fullName evidence="9">Uncharacterized protein LOC106163341</fullName>
    </submittedName>
</protein>
<dbReference type="PANTHER" id="PTHR24027">
    <property type="entry name" value="CADHERIN-23"/>
    <property type="match status" value="1"/>
</dbReference>
<dbReference type="KEGG" id="lak:106163341"/>